<evidence type="ECO:0000313" key="2">
    <source>
        <dbReference type="Proteomes" id="UP000184774"/>
    </source>
</evidence>
<sequence>MINIVWKENGYDYDVVGGVLKQGDNLKTMVIYCLFTDAKATESDELPQGTTDKRGWPGDTFSEFNWGSRLWLLKRKKLTNQIVLRVQDYAKEALTPLISRYIKSAKVNARRSGRDTVDLSIVLIKPNDDQLTLEAQLKWEAIRV</sequence>
<reference evidence="1 2" key="1">
    <citation type="submission" date="2016-12" db="EMBL/GenBank/DDBJ databases">
        <authorList>
            <person name="Song W.-J."/>
            <person name="Kurnit D.M."/>
        </authorList>
    </citation>
    <scope>NUCLEOTIDE SEQUENCE [LARGE SCALE GENOMIC DNA]</scope>
    <source>
        <strain evidence="1 2">CECT 9026</strain>
    </source>
</reference>
<dbReference type="AlphaFoldDB" id="A0A1N6M5R2"/>
<name>A0A1N6M5R2_9VIBR</name>
<organism evidence="1 2">
    <name type="scientific">Vibrio spartinae</name>
    <dbReference type="NCBI Taxonomy" id="1918945"/>
    <lineage>
        <taxon>Bacteria</taxon>
        <taxon>Pseudomonadati</taxon>
        <taxon>Pseudomonadota</taxon>
        <taxon>Gammaproteobacteria</taxon>
        <taxon>Vibrionales</taxon>
        <taxon>Vibrionaceae</taxon>
        <taxon>Vibrio</taxon>
    </lineage>
</organism>
<evidence type="ECO:0000313" key="1">
    <source>
        <dbReference type="EMBL" id="SIO94783.1"/>
    </source>
</evidence>
<dbReference type="RefSeq" id="WP_083602665.1">
    <property type="nucleotide sequence ID" value="NZ_AP024907.1"/>
</dbReference>
<protein>
    <submittedName>
        <fullName evidence="1">Phage protein GP46</fullName>
    </submittedName>
</protein>
<dbReference type="Proteomes" id="UP000184774">
    <property type="component" value="Unassembled WGS sequence"/>
</dbReference>
<dbReference type="EMBL" id="FSSB01000016">
    <property type="protein sequence ID" value="SIO94783.1"/>
    <property type="molecule type" value="Genomic_DNA"/>
</dbReference>
<proteinExistence type="predicted"/>
<dbReference type="InterPro" id="IPR010877">
    <property type="entry name" value="Phage_Mu_Gp46"/>
</dbReference>
<accession>A0A1N6M5R2</accession>
<dbReference type="Pfam" id="PF07409">
    <property type="entry name" value="GP46"/>
    <property type="match status" value="1"/>
</dbReference>
<gene>
    <name evidence="1" type="ORF">VSP9026_02513</name>
</gene>
<dbReference type="OrthoDB" id="5677166at2"/>